<name>A0A3P7UAH7_9BILA</name>
<dbReference type="Proteomes" id="UP000280834">
    <property type="component" value="Unassembled WGS sequence"/>
</dbReference>
<proteinExistence type="predicted"/>
<dbReference type="AlphaFoldDB" id="A0A3P7UAH7"/>
<dbReference type="EMBL" id="UZAG01016934">
    <property type="protein sequence ID" value="VDO31860.1"/>
    <property type="molecule type" value="Genomic_DNA"/>
</dbReference>
<accession>A0A3P7UAH7</accession>
<evidence type="ECO:0000313" key="1">
    <source>
        <dbReference type="EMBL" id="VDO31860.1"/>
    </source>
</evidence>
<protein>
    <submittedName>
        <fullName evidence="1">Uncharacterized protein</fullName>
    </submittedName>
</protein>
<reference evidence="1 2" key="1">
    <citation type="submission" date="2018-11" db="EMBL/GenBank/DDBJ databases">
        <authorList>
            <consortium name="Pathogen Informatics"/>
        </authorList>
    </citation>
    <scope>NUCLEOTIDE SEQUENCE [LARGE SCALE GENOMIC DNA]</scope>
</reference>
<gene>
    <name evidence="1" type="ORF">BTMF_LOCUS9425</name>
</gene>
<keyword evidence="2" id="KW-1185">Reference proteome</keyword>
<evidence type="ECO:0000313" key="2">
    <source>
        <dbReference type="Proteomes" id="UP000280834"/>
    </source>
</evidence>
<organism evidence="1 2">
    <name type="scientific">Brugia timori</name>
    <dbReference type="NCBI Taxonomy" id="42155"/>
    <lineage>
        <taxon>Eukaryota</taxon>
        <taxon>Metazoa</taxon>
        <taxon>Ecdysozoa</taxon>
        <taxon>Nematoda</taxon>
        <taxon>Chromadorea</taxon>
        <taxon>Rhabditida</taxon>
        <taxon>Spirurina</taxon>
        <taxon>Spiruromorpha</taxon>
        <taxon>Filarioidea</taxon>
        <taxon>Onchocercidae</taxon>
        <taxon>Brugia</taxon>
    </lineage>
</organism>
<sequence length="29" mass="3563">MVHREIQQVYNTGSEYLPHQIYHFQHGIH</sequence>